<organism evidence="3 4">
    <name type="scientific">Hirsutella rhossiliensis</name>
    <dbReference type="NCBI Taxonomy" id="111463"/>
    <lineage>
        <taxon>Eukaryota</taxon>
        <taxon>Fungi</taxon>
        <taxon>Dikarya</taxon>
        <taxon>Ascomycota</taxon>
        <taxon>Pezizomycotina</taxon>
        <taxon>Sordariomycetes</taxon>
        <taxon>Hypocreomycetidae</taxon>
        <taxon>Hypocreales</taxon>
        <taxon>Ophiocordycipitaceae</taxon>
        <taxon>Hirsutella</taxon>
    </lineage>
</organism>
<reference evidence="3" key="1">
    <citation type="submission" date="2021-09" db="EMBL/GenBank/DDBJ databases">
        <title>A high-quality genome of the endoparasitic fungus Hirsutella rhossiliensis with a comparison of Hirsutella genomes reveals transposable elements contributing to genome size variation.</title>
        <authorList>
            <person name="Lin R."/>
            <person name="Jiao Y."/>
            <person name="Sun X."/>
            <person name="Ling J."/>
            <person name="Xie B."/>
            <person name="Cheng X."/>
        </authorList>
    </citation>
    <scope>NUCLEOTIDE SEQUENCE</scope>
    <source>
        <strain evidence="3">HR02</strain>
    </source>
</reference>
<proteinExistence type="predicted"/>
<dbReference type="EMBL" id="JAIZPD010000018">
    <property type="protein sequence ID" value="KAH0957847.1"/>
    <property type="molecule type" value="Genomic_DNA"/>
</dbReference>
<dbReference type="AlphaFoldDB" id="A0A9P8MMS8"/>
<protein>
    <submittedName>
        <fullName evidence="3">Uncharacterized protein</fullName>
    </submittedName>
</protein>
<feature type="region of interest" description="Disordered" evidence="2">
    <location>
        <begin position="136"/>
        <end position="169"/>
    </location>
</feature>
<sequence length="544" mass="59948">MCQETVWNCLDCGAERTVAWHHCYLFWSDYANMLDESTMGVKPDPTFCPLRERQMRPFNLGACPNLDHCPSKPRHEERQARERLHAAAADARRQEQEERRMQAMDDFAREYFVKIPIPGAPACPEEMNVTPPVEELDVTTKTSQEHQEEAEKEASPTASPRPLLRRKGRVENLSRQFAAGEQRDDEATLDTSLLSMLNAPMLSESEILEIEEQKRQASWARYIAARRISSGSSTSSKYYSCPCSPIEEVDEEVAEEKDEAKGAGPLAEKLSPLFPNGFPTRDWGKGPLLATVVHTPSYILPGDENLELLCSVSSAGTVIHTASYSPTGDENIESFSAPSSAGTVIHTTSYSPTGDENIDSFSAPSSAATVICNKPCSQGKDKNVSPTGAPSIASMVVRGRPYDLTQGRNLSLALSPPPVRPHGNRPRLVEEEPQCFRHSGSFVPAPRTYYDVDEDETGSVEDEAGSVTLNTIAAAERGATISQRVVIARPGSILSHPAVTAAWNRLRNPEPLQRFRPQLPSPIPIPVPGRGYPRAPEIARRWFS</sequence>
<feature type="compositionally biased region" description="Basic and acidic residues" evidence="2">
    <location>
        <begin position="143"/>
        <end position="154"/>
    </location>
</feature>
<accession>A0A9P8MMS8</accession>
<evidence type="ECO:0000313" key="4">
    <source>
        <dbReference type="Proteomes" id="UP000824596"/>
    </source>
</evidence>
<dbReference type="GeneID" id="68360068"/>
<name>A0A9P8MMS8_9HYPO</name>
<keyword evidence="1" id="KW-0175">Coiled coil</keyword>
<comment type="caution">
    <text evidence="3">The sequence shown here is derived from an EMBL/GenBank/DDBJ whole genome shotgun (WGS) entry which is preliminary data.</text>
</comment>
<feature type="coiled-coil region" evidence="1">
    <location>
        <begin position="77"/>
        <end position="106"/>
    </location>
</feature>
<dbReference type="RefSeq" id="XP_044715361.1">
    <property type="nucleotide sequence ID" value="XM_044869410.1"/>
</dbReference>
<evidence type="ECO:0000313" key="3">
    <source>
        <dbReference type="EMBL" id="KAH0957847.1"/>
    </source>
</evidence>
<dbReference type="Proteomes" id="UP000824596">
    <property type="component" value="Unassembled WGS sequence"/>
</dbReference>
<evidence type="ECO:0000256" key="1">
    <source>
        <dbReference type="SAM" id="Coils"/>
    </source>
</evidence>
<gene>
    <name evidence="3" type="ORF">HRG_10940</name>
</gene>
<evidence type="ECO:0000256" key="2">
    <source>
        <dbReference type="SAM" id="MobiDB-lite"/>
    </source>
</evidence>
<keyword evidence="4" id="KW-1185">Reference proteome</keyword>